<gene>
    <name evidence="3" type="ORF">PAC_00991</name>
</gene>
<name>A0A1L7WEC5_9HELO</name>
<proteinExistence type="predicted"/>
<dbReference type="OrthoDB" id="194443at2759"/>
<dbReference type="Proteomes" id="UP000184330">
    <property type="component" value="Unassembled WGS sequence"/>
</dbReference>
<reference evidence="3 4" key="1">
    <citation type="submission" date="2016-03" db="EMBL/GenBank/DDBJ databases">
        <authorList>
            <person name="Ploux O."/>
        </authorList>
    </citation>
    <scope>NUCLEOTIDE SEQUENCE [LARGE SCALE GENOMIC DNA]</scope>
    <source>
        <strain evidence="3 4">UAMH 11012</strain>
    </source>
</reference>
<evidence type="ECO:0000313" key="3">
    <source>
        <dbReference type="EMBL" id="CZR51116.1"/>
    </source>
</evidence>
<dbReference type="PROSITE" id="PS50097">
    <property type="entry name" value="BTB"/>
    <property type="match status" value="1"/>
</dbReference>
<feature type="domain" description="BTB" evidence="2">
    <location>
        <begin position="38"/>
        <end position="103"/>
    </location>
</feature>
<dbReference type="PANTHER" id="PTHR47843:SF2">
    <property type="entry name" value="BTB DOMAIN-CONTAINING PROTEIN"/>
    <property type="match status" value="1"/>
</dbReference>
<evidence type="ECO:0000259" key="2">
    <source>
        <dbReference type="PROSITE" id="PS50097"/>
    </source>
</evidence>
<evidence type="ECO:0000256" key="1">
    <source>
        <dbReference type="SAM" id="MobiDB-lite"/>
    </source>
</evidence>
<dbReference type="Pfam" id="PF00651">
    <property type="entry name" value="BTB"/>
    <property type="match status" value="1"/>
</dbReference>
<dbReference type="InterPro" id="IPR000210">
    <property type="entry name" value="BTB/POZ_dom"/>
</dbReference>
<accession>A0A1L7WEC5</accession>
<organism evidence="3 4">
    <name type="scientific">Phialocephala subalpina</name>
    <dbReference type="NCBI Taxonomy" id="576137"/>
    <lineage>
        <taxon>Eukaryota</taxon>
        <taxon>Fungi</taxon>
        <taxon>Dikarya</taxon>
        <taxon>Ascomycota</taxon>
        <taxon>Pezizomycotina</taxon>
        <taxon>Leotiomycetes</taxon>
        <taxon>Helotiales</taxon>
        <taxon>Mollisiaceae</taxon>
        <taxon>Phialocephala</taxon>
        <taxon>Phialocephala fortinii species complex</taxon>
    </lineage>
</organism>
<dbReference type="AlphaFoldDB" id="A0A1L7WEC5"/>
<dbReference type="CDD" id="cd18186">
    <property type="entry name" value="BTB_POZ_ZBTB_KLHL-like"/>
    <property type="match status" value="1"/>
</dbReference>
<dbReference type="Gene3D" id="3.30.710.10">
    <property type="entry name" value="Potassium Channel Kv1.1, Chain A"/>
    <property type="match status" value="1"/>
</dbReference>
<protein>
    <recommendedName>
        <fullName evidence="2">BTB domain-containing protein</fullName>
    </recommendedName>
</protein>
<dbReference type="InterPro" id="IPR011333">
    <property type="entry name" value="SKP1/BTB/POZ_sf"/>
</dbReference>
<keyword evidence="4" id="KW-1185">Reference proteome</keyword>
<dbReference type="EMBL" id="FJOG01000001">
    <property type="protein sequence ID" value="CZR51116.1"/>
    <property type="molecule type" value="Genomic_DNA"/>
</dbReference>
<sequence length="234" mass="26492">MADSISNKRPSESDQALEGEGPAKKQKTGAPTFSDVKSMVHLIVGPENYAETFTVHKEVVCHYSPFLAKAFDDVATYQKRSTNPRALKLLIQWLYSQNITVKQLEGEWKSNASNADEDEALVELWILAKDWEIPALQNKTLKAIDDIYKKCKLCPCLCIPAAFRATLPGSPLRQYLVSLYVRCNDPSRTFYSNDPSHSGLPRDFLPEVINYLGKKLQHAQEIHDVSDFFQQVEQ</sequence>
<dbReference type="SUPFAM" id="SSF54695">
    <property type="entry name" value="POZ domain"/>
    <property type="match status" value="1"/>
</dbReference>
<feature type="region of interest" description="Disordered" evidence="1">
    <location>
        <begin position="1"/>
        <end position="30"/>
    </location>
</feature>
<dbReference type="PANTHER" id="PTHR47843">
    <property type="entry name" value="BTB DOMAIN-CONTAINING PROTEIN-RELATED"/>
    <property type="match status" value="1"/>
</dbReference>
<evidence type="ECO:0000313" key="4">
    <source>
        <dbReference type="Proteomes" id="UP000184330"/>
    </source>
</evidence>